<comment type="subcellular location">
    <subcellularLocation>
        <location evidence="1">Cell membrane</location>
        <topology evidence="1">Multi-pass membrane protein</topology>
    </subcellularLocation>
    <subcellularLocation>
        <location evidence="7">Membrane</location>
        <topology evidence="7">Multi-pass membrane protein</topology>
    </subcellularLocation>
</comment>
<sequence length="597" mass="62024">MNASWSTVLWASSVFVPLGFVFALCLLAPSRRPRAVYAKIQLVRTAPLAVIPTAALALLGPDRVGPFELPWMLLGTHFAMDVLGRPLLFVTALLYGAAMIAVYSSGTTRTATLTGFLLIGFVGNAGVFVAADAITFYLSFAVMSLSAYGLVIHERTAAARRAGRVYVVLTMISEVAVLAAVVLTVHAGGLLLADAPSAVAHSDQRSLIIALLVVGFGVKAGTFPLHVWLPLAHPAAPPPGSAVLSGTMIKAGLMGWLRFLPLGEVALPGWGLGIVVVALIGAFLALPPGLLQNDAKVALAYSSISQMGFLAVLVGTALATPELTEACTLAAVVYAVHHGMAKGGLFLGVTVWRTHGEGWVRWWVLIGLGLLALAVAGAPLGSGAVAKYAAKEAISTSTVLGIGLAELLPLVGTVSTLLLARAGWLLITGSRDRAWGVDGAIVSWSVLIVGGTVFTWYLAGQWASVLSVPGLDAVTFWDATWPILLGIGLAAAGWWLSSRDFLPAWLAHPDGRILPPGDLVVPEEAMARRLGRTLERGADALSHANARATRSAVSVAERLPFSAGDAAETRLSRWVASGVAVLAVTTLVAVVILVGAS</sequence>
<evidence type="ECO:0000259" key="8">
    <source>
        <dbReference type="Pfam" id="PF00361"/>
    </source>
</evidence>
<keyword evidence="3 7" id="KW-0812">Transmembrane</keyword>
<evidence type="ECO:0000313" key="9">
    <source>
        <dbReference type="EMBL" id="SDH18697.1"/>
    </source>
</evidence>
<proteinExistence type="predicted"/>
<evidence type="ECO:0000256" key="7">
    <source>
        <dbReference type="RuleBase" id="RU000320"/>
    </source>
</evidence>
<evidence type="ECO:0000256" key="4">
    <source>
        <dbReference type="ARBA" id="ARBA00022989"/>
    </source>
</evidence>
<keyword evidence="2" id="KW-1003">Cell membrane</keyword>
<dbReference type="GO" id="GO:0008137">
    <property type="term" value="F:NADH dehydrogenase (ubiquinone) activity"/>
    <property type="evidence" value="ECO:0007669"/>
    <property type="project" value="InterPro"/>
</dbReference>
<evidence type="ECO:0000256" key="5">
    <source>
        <dbReference type="ARBA" id="ARBA00023002"/>
    </source>
</evidence>
<gene>
    <name evidence="9" type="ORF">SAMN05444695_101387</name>
</gene>
<dbReference type="GO" id="GO:0042773">
    <property type="term" value="P:ATP synthesis coupled electron transport"/>
    <property type="evidence" value="ECO:0007669"/>
    <property type="project" value="InterPro"/>
</dbReference>
<keyword evidence="9" id="KW-0456">Lyase</keyword>
<evidence type="ECO:0000313" key="10">
    <source>
        <dbReference type="Proteomes" id="UP000183263"/>
    </source>
</evidence>
<dbReference type="InterPro" id="IPR003918">
    <property type="entry name" value="NADH_UbQ_OxRdtase"/>
</dbReference>
<dbReference type="PANTHER" id="PTHR42682:SF4">
    <property type="entry name" value="NADH-UBIQUINONE_PLASTOQUINONE"/>
    <property type="match status" value="1"/>
</dbReference>
<dbReference type="Pfam" id="PF00361">
    <property type="entry name" value="Proton_antipo_M"/>
    <property type="match status" value="1"/>
</dbReference>
<keyword evidence="4" id="KW-1133">Transmembrane helix</keyword>
<dbReference type="PANTHER" id="PTHR42682">
    <property type="entry name" value="HYDROGENASE-4 COMPONENT F"/>
    <property type="match status" value="1"/>
</dbReference>
<accession>A0A1G8ACU5</accession>
<dbReference type="GO" id="GO:0016491">
    <property type="term" value="F:oxidoreductase activity"/>
    <property type="evidence" value="ECO:0007669"/>
    <property type="project" value="UniProtKB-KW"/>
</dbReference>
<dbReference type="InterPro" id="IPR001750">
    <property type="entry name" value="ND/Mrp_TM"/>
</dbReference>
<dbReference type="GO" id="GO:0016829">
    <property type="term" value="F:lyase activity"/>
    <property type="evidence" value="ECO:0007669"/>
    <property type="project" value="UniProtKB-KW"/>
</dbReference>
<dbReference type="OrthoDB" id="9768329at2"/>
<keyword evidence="6" id="KW-0472">Membrane</keyword>
<dbReference type="AlphaFoldDB" id="A0A1G8ACU5"/>
<protein>
    <submittedName>
        <fullName evidence="9">Formate hydrogenlyase subunit 3/Multisubunit Na+/H+ antiporter, MnhD subunit</fullName>
    </submittedName>
</protein>
<reference evidence="9 10" key="1">
    <citation type="submission" date="2016-10" db="EMBL/GenBank/DDBJ databases">
        <authorList>
            <person name="de Groot N.N."/>
        </authorList>
    </citation>
    <scope>NUCLEOTIDE SEQUENCE [LARGE SCALE GENOMIC DNA]</scope>
    <source>
        <strain evidence="9 10">DSM 44892</strain>
    </source>
</reference>
<dbReference type="InterPro" id="IPR052175">
    <property type="entry name" value="ComplexI-like_HydComp"/>
</dbReference>
<evidence type="ECO:0000256" key="3">
    <source>
        <dbReference type="ARBA" id="ARBA00022692"/>
    </source>
</evidence>
<name>A0A1G8ACU5_9NOCA</name>
<dbReference type="Proteomes" id="UP000183263">
    <property type="component" value="Unassembled WGS sequence"/>
</dbReference>
<keyword evidence="10" id="KW-1185">Reference proteome</keyword>
<organism evidence="9 10">
    <name type="scientific">Rhodococcus triatomae</name>
    <dbReference type="NCBI Taxonomy" id="300028"/>
    <lineage>
        <taxon>Bacteria</taxon>
        <taxon>Bacillati</taxon>
        <taxon>Actinomycetota</taxon>
        <taxon>Actinomycetes</taxon>
        <taxon>Mycobacteriales</taxon>
        <taxon>Nocardiaceae</taxon>
        <taxon>Rhodococcus</taxon>
    </lineage>
</organism>
<evidence type="ECO:0000256" key="2">
    <source>
        <dbReference type="ARBA" id="ARBA00022475"/>
    </source>
</evidence>
<dbReference type="PRINTS" id="PR01437">
    <property type="entry name" value="NUOXDRDTASE4"/>
</dbReference>
<dbReference type="GO" id="GO:0005886">
    <property type="term" value="C:plasma membrane"/>
    <property type="evidence" value="ECO:0007669"/>
    <property type="project" value="UniProtKB-SubCell"/>
</dbReference>
<keyword evidence="5" id="KW-0560">Oxidoreductase</keyword>
<feature type="domain" description="NADH:quinone oxidoreductase/Mrp antiporter transmembrane" evidence="8">
    <location>
        <begin position="130"/>
        <end position="350"/>
    </location>
</feature>
<dbReference type="EMBL" id="FNDN01000001">
    <property type="protein sequence ID" value="SDH18697.1"/>
    <property type="molecule type" value="Genomic_DNA"/>
</dbReference>
<evidence type="ECO:0000256" key="1">
    <source>
        <dbReference type="ARBA" id="ARBA00004651"/>
    </source>
</evidence>
<dbReference type="RefSeq" id="WP_083342789.1">
    <property type="nucleotide sequence ID" value="NZ_CP048813.1"/>
</dbReference>
<evidence type="ECO:0000256" key="6">
    <source>
        <dbReference type="ARBA" id="ARBA00023136"/>
    </source>
</evidence>